<keyword evidence="3" id="KW-1185">Reference proteome</keyword>
<evidence type="ECO:0000256" key="1">
    <source>
        <dbReference type="SAM" id="MobiDB-lite"/>
    </source>
</evidence>
<feature type="region of interest" description="Disordered" evidence="1">
    <location>
        <begin position="20"/>
        <end position="84"/>
    </location>
</feature>
<accession>A0AAW1YR97</accession>
<organism evidence="2 3">
    <name type="scientific">Rubus argutus</name>
    <name type="common">Southern blackberry</name>
    <dbReference type="NCBI Taxonomy" id="59490"/>
    <lineage>
        <taxon>Eukaryota</taxon>
        <taxon>Viridiplantae</taxon>
        <taxon>Streptophyta</taxon>
        <taxon>Embryophyta</taxon>
        <taxon>Tracheophyta</taxon>
        <taxon>Spermatophyta</taxon>
        <taxon>Magnoliopsida</taxon>
        <taxon>eudicotyledons</taxon>
        <taxon>Gunneridae</taxon>
        <taxon>Pentapetalae</taxon>
        <taxon>rosids</taxon>
        <taxon>fabids</taxon>
        <taxon>Rosales</taxon>
        <taxon>Rosaceae</taxon>
        <taxon>Rosoideae</taxon>
        <taxon>Rosoideae incertae sedis</taxon>
        <taxon>Rubus</taxon>
    </lineage>
</organism>
<feature type="compositionally biased region" description="Basic residues" evidence="1">
    <location>
        <begin position="23"/>
        <end position="34"/>
    </location>
</feature>
<protein>
    <submittedName>
        <fullName evidence="2">Uncharacterized protein</fullName>
    </submittedName>
</protein>
<name>A0AAW1YR97_RUBAR</name>
<dbReference type="EMBL" id="JBEDUW010000001">
    <property type="protein sequence ID" value="KAK9951228.1"/>
    <property type="molecule type" value="Genomic_DNA"/>
</dbReference>
<dbReference type="AlphaFoldDB" id="A0AAW1YR97"/>
<dbReference type="Proteomes" id="UP001457282">
    <property type="component" value="Unassembled WGS sequence"/>
</dbReference>
<evidence type="ECO:0000313" key="3">
    <source>
        <dbReference type="Proteomes" id="UP001457282"/>
    </source>
</evidence>
<sequence length="154" mass="16677">MPVISSSPSPSHPVAVFSEHRTKQQLRHRRHCHLTVKPMSPGPRPASCSTTKPRRSPKPPALSSISAPRSATKPLHPRAQSVQSPQYHRCCLPAVDSPAPIFPCPAQIPCPLPILQVVVPSACNNCPAATAYTSAVIFCPRRRRCCRAVVVLCP</sequence>
<proteinExistence type="predicted"/>
<comment type="caution">
    <text evidence="2">The sequence shown here is derived from an EMBL/GenBank/DDBJ whole genome shotgun (WGS) entry which is preliminary data.</text>
</comment>
<gene>
    <name evidence="2" type="ORF">M0R45_006685</name>
</gene>
<evidence type="ECO:0000313" key="2">
    <source>
        <dbReference type="EMBL" id="KAK9951228.1"/>
    </source>
</evidence>
<reference evidence="2 3" key="1">
    <citation type="journal article" date="2023" name="G3 (Bethesda)">
        <title>A chromosome-length genome assembly and annotation of blackberry (Rubus argutus, cv. 'Hillquist').</title>
        <authorList>
            <person name="Bruna T."/>
            <person name="Aryal R."/>
            <person name="Dudchenko O."/>
            <person name="Sargent D.J."/>
            <person name="Mead D."/>
            <person name="Buti M."/>
            <person name="Cavallini A."/>
            <person name="Hytonen T."/>
            <person name="Andres J."/>
            <person name="Pham M."/>
            <person name="Weisz D."/>
            <person name="Mascagni F."/>
            <person name="Usai G."/>
            <person name="Natali L."/>
            <person name="Bassil N."/>
            <person name="Fernandez G.E."/>
            <person name="Lomsadze A."/>
            <person name="Armour M."/>
            <person name="Olukolu B."/>
            <person name="Poorten T."/>
            <person name="Britton C."/>
            <person name="Davik J."/>
            <person name="Ashrafi H."/>
            <person name="Aiden E.L."/>
            <person name="Borodovsky M."/>
            <person name="Worthington M."/>
        </authorList>
    </citation>
    <scope>NUCLEOTIDE SEQUENCE [LARGE SCALE GENOMIC DNA]</scope>
    <source>
        <strain evidence="2">PI 553951</strain>
    </source>
</reference>